<name>A0A0K9PPN6_ZOSMR</name>
<feature type="transmembrane region" description="Helical" evidence="5">
    <location>
        <begin position="386"/>
        <end position="406"/>
    </location>
</feature>
<reference evidence="7" key="1">
    <citation type="journal article" date="2016" name="Nature">
        <title>The genome of the seagrass Zostera marina reveals angiosperm adaptation to the sea.</title>
        <authorList>
            <person name="Olsen J.L."/>
            <person name="Rouze P."/>
            <person name="Verhelst B."/>
            <person name="Lin Y.-C."/>
            <person name="Bayer T."/>
            <person name="Collen J."/>
            <person name="Dattolo E."/>
            <person name="De Paoli E."/>
            <person name="Dittami S."/>
            <person name="Maumus F."/>
            <person name="Michel G."/>
            <person name="Kersting A."/>
            <person name="Lauritano C."/>
            <person name="Lohaus R."/>
            <person name="Toepel M."/>
            <person name="Tonon T."/>
            <person name="Vanneste K."/>
            <person name="Amirebrahimi M."/>
            <person name="Brakel J."/>
            <person name="Bostroem C."/>
            <person name="Chovatia M."/>
            <person name="Grimwood J."/>
            <person name="Jenkins J.W."/>
            <person name="Jueterbock A."/>
            <person name="Mraz A."/>
            <person name="Stam W.T."/>
            <person name="Tice H."/>
            <person name="Bornberg-Bauer E."/>
            <person name="Green P.J."/>
            <person name="Pearson G.A."/>
            <person name="Procaccini G."/>
            <person name="Duarte C.M."/>
            <person name="Schmutz J."/>
            <person name="Reusch T.B.H."/>
            <person name="Van de Peer Y."/>
        </authorList>
    </citation>
    <scope>NUCLEOTIDE SEQUENCE [LARGE SCALE GENOMIC DNA]</scope>
    <source>
        <strain evidence="7">cv. Finnish</strain>
    </source>
</reference>
<comment type="subcellular location">
    <subcellularLocation>
        <location evidence="1">Membrane</location>
        <topology evidence="1">Multi-pass membrane protein</topology>
    </subcellularLocation>
</comment>
<comment type="caution">
    <text evidence="6">The sequence shown here is derived from an EMBL/GenBank/DDBJ whole genome shotgun (WGS) entry which is preliminary data.</text>
</comment>
<feature type="transmembrane region" description="Helical" evidence="5">
    <location>
        <begin position="152"/>
        <end position="170"/>
    </location>
</feature>
<evidence type="ECO:0000256" key="1">
    <source>
        <dbReference type="ARBA" id="ARBA00004141"/>
    </source>
</evidence>
<keyword evidence="3 5" id="KW-1133">Transmembrane helix</keyword>
<evidence type="ECO:0000313" key="6">
    <source>
        <dbReference type="EMBL" id="KMZ70936.1"/>
    </source>
</evidence>
<gene>
    <name evidence="6" type="ORF">ZOSMA_18G00280</name>
</gene>
<evidence type="ECO:0000256" key="3">
    <source>
        <dbReference type="ARBA" id="ARBA00022989"/>
    </source>
</evidence>
<dbReference type="AlphaFoldDB" id="A0A0K9PPN6"/>
<dbReference type="STRING" id="29655.A0A0K9PPN6"/>
<organism evidence="6 7">
    <name type="scientific">Zostera marina</name>
    <name type="common">Eelgrass</name>
    <dbReference type="NCBI Taxonomy" id="29655"/>
    <lineage>
        <taxon>Eukaryota</taxon>
        <taxon>Viridiplantae</taxon>
        <taxon>Streptophyta</taxon>
        <taxon>Embryophyta</taxon>
        <taxon>Tracheophyta</taxon>
        <taxon>Spermatophyta</taxon>
        <taxon>Magnoliopsida</taxon>
        <taxon>Liliopsida</taxon>
        <taxon>Zosteraceae</taxon>
        <taxon>Zostera</taxon>
    </lineage>
</organism>
<sequence>MGISITVIKPLPTKFFDVRAFNTGGSILHFPHSLHSPKFFERNGKNTTGRRWTGGLRGIMVACTADSPENSSSRDNSIGGDVKKNWVGNLWSWIPNRGGGGAEGVLRLIAGATSSPICQFIDSPLTLLHSVDPRIKLVWLFALVIVPARSHMIMRVGVVAYLSLLSMCILPSRVWMDQLGRVCLLSGILFIMLGLGTDSASPLVQLRAPSSSVTGFPGIPPSLEGYSYLIMKFGPLRLTRKGLSVAMTSACLSFTILQSASICLATTTPEQLASALQWFMGPLALIGVPVAEIILTLLLSLRFINLVFDEVRNTALGIVARRIHWKQLTAMETIDVFVSYIRRIFNNIFSHAEKIAQAMIVRGFRGDSKSHKIYLFSESSLGLTDIFSLCCLAGFITAAVVCERIII</sequence>
<dbReference type="GO" id="GO:0005886">
    <property type="term" value="C:plasma membrane"/>
    <property type="evidence" value="ECO:0007669"/>
    <property type="project" value="UniProtKB-ARBA"/>
</dbReference>
<dbReference type="Proteomes" id="UP000036987">
    <property type="component" value="Unassembled WGS sequence"/>
</dbReference>
<evidence type="ECO:0000256" key="2">
    <source>
        <dbReference type="ARBA" id="ARBA00022692"/>
    </source>
</evidence>
<feature type="transmembrane region" description="Helical" evidence="5">
    <location>
        <begin position="278"/>
        <end position="304"/>
    </location>
</feature>
<accession>A0A0K9PPN6</accession>
<protein>
    <submittedName>
        <fullName evidence="6">Protein ABCI12, chloroplastic</fullName>
    </submittedName>
</protein>
<feature type="transmembrane region" description="Helical" evidence="5">
    <location>
        <begin position="182"/>
        <end position="204"/>
    </location>
</feature>
<feature type="transmembrane region" description="Helical" evidence="5">
    <location>
        <begin position="243"/>
        <end position="266"/>
    </location>
</feature>
<keyword evidence="2 5" id="KW-0812">Transmembrane</keyword>
<evidence type="ECO:0000313" key="7">
    <source>
        <dbReference type="Proteomes" id="UP000036987"/>
    </source>
</evidence>
<evidence type="ECO:0000256" key="5">
    <source>
        <dbReference type="SAM" id="Phobius"/>
    </source>
</evidence>
<dbReference type="OrthoDB" id="2019294at2759"/>
<dbReference type="OMA" id="MTRAINW"/>
<dbReference type="EMBL" id="LFYR01000692">
    <property type="protein sequence ID" value="KMZ70936.1"/>
    <property type="molecule type" value="Genomic_DNA"/>
</dbReference>
<dbReference type="PANTHER" id="PTHR33514">
    <property type="entry name" value="PROTEIN ABCI12, CHLOROPLASTIC"/>
    <property type="match status" value="1"/>
</dbReference>
<dbReference type="InterPro" id="IPR003339">
    <property type="entry name" value="ABC/ECF_trnsptr_transmembrane"/>
</dbReference>
<evidence type="ECO:0000256" key="4">
    <source>
        <dbReference type="ARBA" id="ARBA00023136"/>
    </source>
</evidence>
<dbReference type="PANTHER" id="PTHR33514:SF13">
    <property type="entry name" value="PROTEIN ABCI12, CHLOROPLASTIC"/>
    <property type="match status" value="1"/>
</dbReference>
<keyword evidence="7" id="KW-1185">Reference proteome</keyword>
<keyword evidence="4 5" id="KW-0472">Membrane</keyword>
<dbReference type="CDD" id="cd16914">
    <property type="entry name" value="EcfT"/>
    <property type="match status" value="1"/>
</dbReference>
<dbReference type="Pfam" id="PF02361">
    <property type="entry name" value="CbiQ"/>
    <property type="match status" value="1"/>
</dbReference>
<proteinExistence type="predicted"/>